<feature type="transmembrane region" description="Helical" evidence="2">
    <location>
        <begin position="550"/>
        <end position="574"/>
    </location>
</feature>
<proteinExistence type="predicted"/>
<feature type="transmembrane region" description="Helical" evidence="2">
    <location>
        <begin position="719"/>
        <end position="741"/>
    </location>
</feature>
<feature type="compositionally biased region" description="Low complexity" evidence="1">
    <location>
        <begin position="895"/>
        <end position="906"/>
    </location>
</feature>
<keyword evidence="2" id="KW-0812">Transmembrane</keyword>
<protein>
    <submittedName>
        <fullName evidence="3">Uncharacterized protein</fullName>
    </submittedName>
</protein>
<accession>A0A8J2SQY7</accession>
<dbReference type="NCBIfam" id="TIGR02167">
    <property type="entry name" value="Liste_lipo_26"/>
    <property type="match status" value="2"/>
</dbReference>
<feature type="compositionally biased region" description="Basic and acidic residues" evidence="1">
    <location>
        <begin position="112"/>
        <end position="123"/>
    </location>
</feature>
<dbReference type="InterPro" id="IPR005046">
    <property type="entry name" value="DUF285"/>
</dbReference>
<feature type="compositionally biased region" description="Low complexity" evidence="1">
    <location>
        <begin position="1644"/>
        <end position="1654"/>
    </location>
</feature>
<feature type="compositionally biased region" description="Low complexity" evidence="1">
    <location>
        <begin position="1583"/>
        <end position="1602"/>
    </location>
</feature>
<feature type="region of interest" description="Disordered" evidence="1">
    <location>
        <begin position="801"/>
        <end position="957"/>
    </location>
</feature>
<feature type="compositionally biased region" description="Basic and acidic residues" evidence="1">
    <location>
        <begin position="169"/>
        <end position="193"/>
    </location>
</feature>
<evidence type="ECO:0000313" key="3">
    <source>
        <dbReference type="EMBL" id="CAH0375486.1"/>
    </source>
</evidence>
<feature type="transmembrane region" description="Helical" evidence="2">
    <location>
        <begin position="386"/>
        <end position="405"/>
    </location>
</feature>
<feature type="region of interest" description="Disordered" evidence="1">
    <location>
        <begin position="28"/>
        <end position="123"/>
    </location>
</feature>
<evidence type="ECO:0000256" key="1">
    <source>
        <dbReference type="SAM" id="MobiDB-lite"/>
    </source>
</evidence>
<feature type="transmembrane region" description="Helical" evidence="2">
    <location>
        <begin position="444"/>
        <end position="466"/>
    </location>
</feature>
<feature type="region of interest" description="Disordered" evidence="1">
    <location>
        <begin position="1946"/>
        <end position="1978"/>
    </location>
</feature>
<comment type="caution">
    <text evidence="3">The sequence shown here is derived from an EMBL/GenBank/DDBJ whole genome shotgun (WGS) entry which is preliminary data.</text>
</comment>
<feature type="compositionally biased region" description="Pro residues" evidence="1">
    <location>
        <begin position="813"/>
        <end position="825"/>
    </location>
</feature>
<feature type="transmembrane region" description="Helical" evidence="2">
    <location>
        <begin position="519"/>
        <end position="538"/>
    </location>
</feature>
<dbReference type="InterPro" id="IPR011889">
    <property type="entry name" value="Liste_lipo_26"/>
</dbReference>
<feature type="transmembrane region" description="Helical" evidence="2">
    <location>
        <begin position="285"/>
        <end position="309"/>
    </location>
</feature>
<feature type="region of interest" description="Disordered" evidence="1">
    <location>
        <begin position="145"/>
        <end position="225"/>
    </location>
</feature>
<keyword evidence="2" id="KW-0472">Membrane</keyword>
<feature type="compositionally biased region" description="Basic and acidic residues" evidence="1">
    <location>
        <begin position="82"/>
        <end position="101"/>
    </location>
</feature>
<feature type="compositionally biased region" description="Pro residues" evidence="1">
    <location>
        <begin position="844"/>
        <end position="864"/>
    </location>
</feature>
<name>A0A8J2SQY7_9STRA</name>
<evidence type="ECO:0000256" key="2">
    <source>
        <dbReference type="SAM" id="Phobius"/>
    </source>
</evidence>
<feature type="transmembrane region" description="Helical" evidence="2">
    <location>
        <begin position="674"/>
        <end position="698"/>
    </location>
</feature>
<feature type="compositionally biased region" description="Basic and acidic residues" evidence="1">
    <location>
        <begin position="145"/>
        <end position="159"/>
    </location>
</feature>
<feature type="transmembrane region" description="Helical" evidence="2">
    <location>
        <begin position="253"/>
        <end position="273"/>
    </location>
</feature>
<feature type="compositionally biased region" description="Pro residues" evidence="1">
    <location>
        <begin position="1619"/>
        <end position="1643"/>
    </location>
</feature>
<reference evidence="3" key="1">
    <citation type="submission" date="2021-11" db="EMBL/GenBank/DDBJ databases">
        <authorList>
            <consortium name="Genoscope - CEA"/>
            <person name="William W."/>
        </authorList>
    </citation>
    <scope>NUCLEOTIDE SEQUENCE</scope>
</reference>
<feature type="compositionally biased region" description="Low complexity" evidence="1">
    <location>
        <begin position="1946"/>
        <end position="1968"/>
    </location>
</feature>
<keyword evidence="2" id="KW-1133">Transmembrane helix</keyword>
<dbReference type="Proteomes" id="UP000789595">
    <property type="component" value="Unassembled WGS sequence"/>
</dbReference>
<feature type="compositionally biased region" description="Basic and acidic residues" evidence="1">
    <location>
        <begin position="206"/>
        <end position="225"/>
    </location>
</feature>
<gene>
    <name evidence="3" type="ORF">PECAL_5P00050</name>
</gene>
<dbReference type="OrthoDB" id="198852at2759"/>
<feature type="compositionally biased region" description="Low complexity" evidence="1">
    <location>
        <begin position="865"/>
        <end position="885"/>
    </location>
</feature>
<sequence length="2188" mass="234485">MPRRVAKVAPSGWTYVRSALADLAEEGRRQDLSSSLAQLARTRQLPPLTNAPVHNPLDEESDATPRAQGPGSVARHRAFVKTVEKEHSKRKEAYAKTRENVLKSTPSKSTRRRIERDLDRAEAAAERETLATLAHAHQELHDELAAEETPRTPRHDGEAAHQAAQSALRESHRKEAHQSLELVREAVRQHDEQAPPPLTLDTSSSSDEHTEPPISPYREECKEAPAEDAYEPYRAKLDGTQTPAQYVRERQPAIVVLGAMGAALCLCGGALGASGAWRYGRSNLALFLAPTLLGFAHALVGAVCVVACLRVRRDLEAYFEPRPVAHAHQQLAEETPLRRLIRLDEARRALKEGGTSLEVARAVNEEGKCVEAPADTPGQRLLECCLYVWLFLAILCLGCGAGLIANRRLGETHAANLAERRPGRFAEYFDGEEGAAGRELMNWLLGHGISLLVLAVLGLLPLLPTIKIITVYETVQSGLEWGGAFLSILAMACAVITSLTLRYKDAVDGAAFAAPSDGALWASVIISAIAAFSGTVAWRGGYTENVRLLALFEGMGVFLVPSILIAFALMVAAVARLPPLIERRCDDVVQLLGEDWWDAVLGCRKYASDARRHSSYVRGAGEGWSVTCDDASSNVFAWEYDDEQGSCGCKVDYYGCLNSRPCCNSLKVLIETNWFFLVYGGLVVLILLMGLVKASHYVRTKIVDGWDRKRILHHRNSSVSGSLALSFGVALVVIGLSVLLASTGKRVPPNEARGVLTCDYAPFENATLLDRLPPTDLVDEGNDRVLLEPITEFWPYPTPAPSVSPYPTTSQPSPEPSFLPSPMPSSIPSTARPSTAAPSSSPSSSPPSLKPSPAPSRLPSPRPTAHPSAAPSRAPSLVPTSAPTSMPVPAPTPLPSTSTPSAVPSSRPTPLPTPATPAPSYAPKPLPTSRPTTGAPSYAPSAVPTSLPTPVPAPRPTVNNVMTDGNIRTAVAAWLADAAAAEALYGHISTWGTSAVTDMEALFAHAASFNDDISAWDTSSVTTMYEMFWGASSFNRPIGGWQVDKVTTMEFMFEDASAFDQPIGAWDTSSVTTTHYMFVGASSFNQDLGAWNVSSVVTMYDMFFDAPSFNGDIGAWDVSGVTSMKYMFDDAYAFNRPIGGWDVSNVEDMYGMFEDAFAFNQAIGAWDTSGVTTLEDMFLGARSFNQSLNDWDISSVTDMSWMFQDASAFNKPLDAWNPASVTAMDGMFHNATSFNQPLSEWSFPSVTRMHSMFRYAKAFDQDLGWCVDADMVLAINDQPDDVSSLFYETPCAATSCGVTQDGCTGYAMDDTTIRTAVAAWLADAAAAEATYGHISTWVTSAVTDMEALFAHAASFNDDISAWDTSSVTTMYDMFFGASSFNRDIGKWRVESVTDMRYMFEDAFAFNRPIGNWDVSNVKDMYGMFDWAFAFNQAIGAWDVSGVTRLEEMFEGARSFNQSLNDWDISNVGDMSWMFADAIKFNRPLDAWNLASVTAMDGMFKNATKFNQPLSAWSFPSVTRMHSMFQFAKAFDQYLGWCVDADMVLTIDDDDDGFPDHVSSLFYETPCAATACGVAQEDANGTCPAPTALPTSLPTAQPSSTPTAPSPRPSSHPSVSPSLRPTPAPSVRPTPAPSVTPTPAPTTPQPSSTPTTSAPSNGCVMALHQFLQPLSCEGCARWIDQPADDNCIRELDGVATCQSKAAAIAAVPGWGADTCPTGWTGCSTDVFDVAATSGACKTYENVVVLQSDERAKDCDVVVRASVDGFGSLTFSDNSLATTQLTHVFHGRVVKAGCGGDCWAAGVSDASHGSTASLSFSKEGYSTYTKSVVLGATALPTSSGYYWASSSNSSIGDHCADGTTHAPVSALYCAAHGVDLCAIYAAKYSASSTCQCWAGARIYGGGYGTCSGLPAATGAELRVDAYEGVPCACDQPVSAHVVGAAYLSSATLPPSTSPPSTASPTTPQPSAQPSVRPTPAPSFRADDDERCLVSAGRPNCGDATHTIAGEGLEFISIKPFRATDYHVWIHGNVEAAQAYVYVFDAGGLVSVKAAAPPVCGATTAAEAATQCVYYDDPAFVNAESGKAIWAAPEANRLLGEHTEALCLEGLGLGSVVKPLVVERQRHYTAEAFDTAQLVDSCSPLVSAKPRTSAVWHCSAIIERGVFRCPGRCAATWSSATLVTNVIRPRRWTPP</sequence>
<dbReference type="EMBL" id="CAKKNE010000005">
    <property type="protein sequence ID" value="CAH0375486.1"/>
    <property type="molecule type" value="Genomic_DNA"/>
</dbReference>
<feature type="compositionally biased region" description="Pro residues" evidence="1">
    <location>
        <begin position="907"/>
        <end position="928"/>
    </location>
</feature>
<feature type="transmembrane region" description="Helical" evidence="2">
    <location>
        <begin position="478"/>
        <end position="499"/>
    </location>
</feature>
<feature type="compositionally biased region" description="Low complexity" evidence="1">
    <location>
        <begin position="826"/>
        <end position="843"/>
    </location>
</feature>
<feature type="region of interest" description="Disordered" evidence="1">
    <location>
        <begin position="1578"/>
        <end position="1654"/>
    </location>
</feature>
<keyword evidence="4" id="KW-1185">Reference proteome</keyword>
<dbReference type="PANTHER" id="PTHR24216">
    <property type="entry name" value="PAXILLIN-RELATED"/>
    <property type="match status" value="1"/>
</dbReference>
<dbReference type="Pfam" id="PF03382">
    <property type="entry name" value="DUF285"/>
    <property type="match status" value="2"/>
</dbReference>
<organism evidence="3 4">
    <name type="scientific">Pelagomonas calceolata</name>
    <dbReference type="NCBI Taxonomy" id="35677"/>
    <lineage>
        <taxon>Eukaryota</taxon>
        <taxon>Sar</taxon>
        <taxon>Stramenopiles</taxon>
        <taxon>Ochrophyta</taxon>
        <taxon>Pelagophyceae</taxon>
        <taxon>Pelagomonadales</taxon>
        <taxon>Pelagomonadaceae</taxon>
        <taxon>Pelagomonas</taxon>
    </lineage>
</organism>
<dbReference type="PANTHER" id="PTHR24216:SF65">
    <property type="entry name" value="PAXILLIN-LIKE PROTEIN 1"/>
    <property type="match status" value="1"/>
</dbReference>
<evidence type="ECO:0000313" key="4">
    <source>
        <dbReference type="Proteomes" id="UP000789595"/>
    </source>
</evidence>